<feature type="domain" description="SGNH hydrolase-type esterase" evidence="2">
    <location>
        <begin position="8"/>
        <end position="180"/>
    </location>
</feature>
<dbReference type="RefSeq" id="WP_149688689.1">
    <property type="nucleotide sequence ID" value="NZ_SDPQ02000002.1"/>
</dbReference>
<evidence type="ECO:0000256" key="1">
    <source>
        <dbReference type="SAM" id="MobiDB-lite"/>
    </source>
</evidence>
<keyword evidence="4" id="KW-1185">Reference proteome</keyword>
<proteinExistence type="predicted"/>
<dbReference type="InterPro" id="IPR053140">
    <property type="entry name" value="GDSL_Rv0518-like"/>
</dbReference>
<dbReference type="CDD" id="cd01832">
    <property type="entry name" value="SGNH_hydrolase_like_1"/>
    <property type="match status" value="1"/>
</dbReference>
<feature type="compositionally biased region" description="Low complexity" evidence="1">
    <location>
        <begin position="299"/>
        <end position="316"/>
    </location>
</feature>
<comment type="caution">
    <text evidence="3">The sequence shown here is derived from an EMBL/GenBank/DDBJ whole genome shotgun (WGS) entry which is preliminary data.</text>
</comment>
<evidence type="ECO:0000313" key="3">
    <source>
        <dbReference type="EMBL" id="KAA1397203.1"/>
    </source>
</evidence>
<feature type="compositionally biased region" description="Pro residues" evidence="1">
    <location>
        <begin position="276"/>
        <end position="289"/>
    </location>
</feature>
<sequence length="322" mass="34690">MPFHRYVALGDSFTEGVGDQDASLPNGVRGWADRVAEVLAGDDFTYANLAIRGKQLLPILAEQIDPAIEMKPDLVSIYAGANDVLRPRIDIDRLVTAYDVALGRLVDAGAHLLLFTAYDPGGSPVFGALRGRFAIYNELVRQVAERHGATLVDFWRLRDYRDDRLWDVDRMHMSSLGHQRMAIAVLDALGVDHELAMPELPPAATLTAKERRAAHLDWAKAHAAPWVKRRLTGVSSGDNLSPRWPTPTPVEGGGGGGPGGGGGGARHPPPRGGGRGPPPARLLGPPAPRPRVRAYAVEPSAAALRRPRRVLPASASRPRRSS</sequence>
<dbReference type="PANTHER" id="PTHR43784">
    <property type="entry name" value="GDSL-LIKE LIPASE/ACYLHYDROLASE, PUTATIVE (AFU_ORTHOLOGUE AFUA_2G00820)-RELATED"/>
    <property type="match status" value="1"/>
</dbReference>
<dbReference type="Pfam" id="PF13472">
    <property type="entry name" value="Lipase_GDSL_2"/>
    <property type="match status" value="1"/>
</dbReference>
<dbReference type="Proteomes" id="UP000380867">
    <property type="component" value="Unassembled WGS sequence"/>
</dbReference>
<evidence type="ECO:0000259" key="2">
    <source>
        <dbReference type="Pfam" id="PF13472"/>
    </source>
</evidence>
<accession>A0A5M4FE99</accession>
<dbReference type="InterPro" id="IPR036514">
    <property type="entry name" value="SGNH_hydro_sf"/>
</dbReference>
<dbReference type="PANTHER" id="PTHR43784:SF2">
    <property type="entry name" value="GDSL-LIKE LIPASE_ACYLHYDROLASE, PUTATIVE (AFU_ORTHOLOGUE AFUA_2G00820)-RELATED"/>
    <property type="match status" value="1"/>
</dbReference>
<dbReference type="Gene3D" id="3.40.50.1110">
    <property type="entry name" value="SGNH hydrolase"/>
    <property type="match status" value="1"/>
</dbReference>
<gene>
    <name evidence="3" type="ORF">ESP70_007320</name>
</gene>
<protein>
    <submittedName>
        <fullName evidence="3">SGNH/GDSL hydrolase family protein</fullName>
    </submittedName>
</protein>
<organism evidence="3 4">
    <name type="scientific">Aeromicrobium ginsengisoli</name>
    <dbReference type="NCBI Taxonomy" id="363867"/>
    <lineage>
        <taxon>Bacteria</taxon>
        <taxon>Bacillati</taxon>
        <taxon>Actinomycetota</taxon>
        <taxon>Actinomycetes</taxon>
        <taxon>Propionibacteriales</taxon>
        <taxon>Nocardioidaceae</taxon>
        <taxon>Aeromicrobium</taxon>
    </lineage>
</organism>
<dbReference type="AlphaFoldDB" id="A0A5M4FE99"/>
<evidence type="ECO:0000313" key="4">
    <source>
        <dbReference type="Proteomes" id="UP000380867"/>
    </source>
</evidence>
<name>A0A5M4FE99_9ACTN</name>
<feature type="region of interest" description="Disordered" evidence="1">
    <location>
        <begin position="234"/>
        <end position="322"/>
    </location>
</feature>
<reference evidence="3" key="1">
    <citation type="submission" date="2019-09" db="EMBL/GenBank/DDBJ databases">
        <authorList>
            <person name="Li J."/>
        </authorList>
    </citation>
    <scope>NUCLEOTIDE SEQUENCE [LARGE SCALE GENOMIC DNA]</scope>
    <source>
        <strain evidence="3">JCM 14732</strain>
    </source>
</reference>
<feature type="compositionally biased region" description="Gly residues" evidence="1">
    <location>
        <begin position="251"/>
        <end position="265"/>
    </location>
</feature>
<dbReference type="OrthoDB" id="3465773at2"/>
<dbReference type="SUPFAM" id="SSF52266">
    <property type="entry name" value="SGNH hydrolase"/>
    <property type="match status" value="1"/>
</dbReference>
<keyword evidence="3" id="KW-0378">Hydrolase</keyword>
<dbReference type="GO" id="GO:0016787">
    <property type="term" value="F:hydrolase activity"/>
    <property type="evidence" value="ECO:0007669"/>
    <property type="project" value="UniProtKB-KW"/>
</dbReference>
<dbReference type="InterPro" id="IPR013830">
    <property type="entry name" value="SGNH_hydro"/>
</dbReference>
<dbReference type="EMBL" id="SDPQ02000002">
    <property type="protein sequence ID" value="KAA1397203.1"/>
    <property type="molecule type" value="Genomic_DNA"/>
</dbReference>